<dbReference type="EMBL" id="LWSG01000020">
    <property type="protein sequence ID" value="OAS85618.1"/>
    <property type="molecule type" value="Genomic_DNA"/>
</dbReference>
<organism evidence="2 3">
    <name type="scientific">Metabacillus litoralis</name>
    <dbReference type="NCBI Taxonomy" id="152268"/>
    <lineage>
        <taxon>Bacteria</taxon>
        <taxon>Bacillati</taxon>
        <taxon>Bacillota</taxon>
        <taxon>Bacilli</taxon>
        <taxon>Bacillales</taxon>
        <taxon>Bacillaceae</taxon>
        <taxon>Metabacillus</taxon>
    </lineage>
</organism>
<dbReference type="PROSITE" id="PS01097">
    <property type="entry name" value="HUPF_HYPC"/>
    <property type="match status" value="1"/>
</dbReference>
<accession>A0A179SWH3</accession>
<dbReference type="Pfam" id="PF01455">
    <property type="entry name" value="HupF_HypC"/>
    <property type="match status" value="1"/>
</dbReference>
<dbReference type="PANTHER" id="PTHR35177:SF2">
    <property type="entry name" value="HYDROGENASE MATURATION FACTOR HYBG"/>
    <property type="match status" value="1"/>
</dbReference>
<dbReference type="PRINTS" id="PR00445">
    <property type="entry name" value="HUPFHYPC"/>
</dbReference>
<dbReference type="GO" id="GO:0051604">
    <property type="term" value="P:protein maturation"/>
    <property type="evidence" value="ECO:0007669"/>
    <property type="project" value="TreeGrafter"/>
</dbReference>
<evidence type="ECO:0000256" key="1">
    <source>
        <dbReference type="ARBA" id="ARBA00006018"/>
    </source>
</evidence>
<dbReference type="OrthoDB" id="9806017at2"/>
<dbReference type="InterPro" id="IPR019812">
    <property type="entry name" value="Hydgase_assmbl_chp_CS"/>
</dbReference>
<reference evidence="3" key="1">
    <citation type="submission" date="2016-04" db="EMBL/GenBank/DDBJ databases">
        <authorList>
            <person name="Lyu Z."/>
            <person name="Lyu W."/>
        </authorList>
    </citation>
    <scope>NUCLEOTIDE SEQUENCE [LARGE SCALE GENOMIC DNA]</scope>
    <source>
        <strain evidence="3">C44</strain>
    </source>
</reference>
<dbReference type="SUPFAM" id="SSF159127">
    <property type="entry name" value="HupF/HypC-like"/>
    <property type="match status" value="1"/>
</dbReference>
<dbReference type="NCBIfam" id="TIGR00074">
    <property type="entry name" value="hypC_hupF"/>
    <property type="match status" value="1"/>
</dbReference>
<evidence type="ECO:0000313" key="3">
    <source>
        <dbReference type="Proteomes" id="UP000078534"/>
    </source>
</evidence>
<dbReference type="Proteomes" id="UP000078534">
    <property type="component" value="Unassembled WGS sequence"/>
</dbReference>
<evidence type="ECO:0000313" key="2">
    <source>
        <dbReference type="EMBL" id="OAS85618.1"/>
    </source>
</evidence>
<dbReference type="GO" id="GO:0005506">
    <property type="term" value="F:iron ion binding"/>
    <property type="evidence" value="ECO:0007669"/>
    <property type="project" value="TreeGrafter"/>
</dbReference>
<keyword evidence="3" id="KW-1185">Reference proteome</keyword>
<dbReference type="Gene3D" id="2.30.30.140">
    <property type="match status" value="1"/>
</dbReference>
<comment type="similarity">
    <text evidence="1">Belongs to the HupF/HypC family.</text>
</comment>
<dbReference type="GO" id="GO:1902670">
    <property type="term" value="F:carbon dioxide binding"/>
    <property type="evidence" value="ECO:0007669"/>
    <property type="project" value="TreeGrafter"/>
</dbReference>
<dbReference type="RefSeq" id="WP_066333622.1">
    <property type="nucleotide sequence ID" value="NZ_LWSG01000020.1"/>
</dbReference>
<sequence>MCLGVPAKVIEIEEQRALVDVMGSRMYVGIFFVPEVRIDDYVLLHAGQAMTIVDEEFAKESIEEWRNVLDGKHGTFFGTDLNS</sequence>
<comment type="caution">
    <text evidence="2">The sequence shown here is derived from an EMBL/GenBank/DDBJ whole genome shotgun (WGS) entry which is preliminary data.</text>
</comment>
<dbReference type="InterPro" id="IPR001109">
    <property type="entry name" value="Hydrogenase_HupF/HypC"/>
</dbReference>
<gene>
    <name evidence="2" type="ORF">A6K24_23960</name>
</gene>
<protein>
    <submittedName>
        <fullName evidence="2">Hydrogenase assembly protein HypC</fullName>
    </submittedName>
</protein>
<proteinExistence type="inferred from homology"/>
<dbReference type="AlphaFoldDB" id="A0A179SWH3"/>
<dbReference type="PANTHER" id="PTHR35177">
    <property type="entry name" value="HYDROGENASE MATURATION FACTOR HYBG"/>
    <property type="match status" value="1"/>
</dbReference>
<name>A0A179SWH3_9BACI</name>
<dbReference type="STRING" id="152268.A6K24_23960"/>